<evidence type="ECO:0000256" key="1">
    <source>
        <dbReference type="SAM" id="Phobius"/>
    </source>
</evidence>
<sequence>MMKIGVAMSDRALSEYILCGLHLVSDTCGIAVALRVQDLQDNLTSLVFNSKCDAGLKPLFPGPVATLDSVDLMPAAPSTVALVSLLVFLLPVFIVLVKRLMRCKK</sequence>
<dbReference type="RefSeq" id="XP_034251416.1">
    <property type="nucleotide sequence ID" value="XM_034395525.1"/>
</dbReference>
<reference evidence="3" key="1">
    <citation type="submission" date="2025-08" db="UniProtKB">
        <authorList>
            <consortium name="RefSeq"/>
        </authorList>
    </citation>
    <scope>IDENTIFICATION</scope>
    <source>
        <tissue evidence="3">Total insect</tissue>
    </source>
</reference>
<feature type="transmembrane region" description="Helical" evidence="1">
    <location>
        <begin position="75"/>
        <end position="97"/>
    </location>
</feature>
<evidence type="ECO:0000313" key="2">
    <source>
        <dbReference type="Proteomes" id="UP000515158"/>
    </source>
</evidence>
<feature type="transmembrane region" description="Helical" evidence="1">
    <location>
        <begin position="12"/>
        <end position="34"/>
    </location>
</feature>
<keyword evidence="1" id="KW-1133">Transmembrane helix</keyword>
<name>A0A6P9A429_THRPL</name>
<dbReference type="GeneID" id="117651492"/>
<protein>
    <submittedName>
        <fullName evidence="3">Uncharacterized protein LOC117651492</fullName>
    </submittedName>
</protein>
<proteinExistence type="predicted"/>
<dbReference type="Proteomes" id="UP000515158">
    <property type="component" value="Unplaced"/>
</dbReference>
<dbReference type="AlphaFoldDB" id="A0A6P9A429"/>
<dbReference type="InParanoid" id="A0A6P9A429"/>
<dbReference type="KEGG" id="tpal:117651492"/>
<keyword evidence="2" id="KW-1185">Reference proteome</keyword>
<evidence type="ECO:0000313" key="3">
    <source>
        <dbReference type="RefSeq" id="XP_034251416.1"/>
    </source>
</evidence>
<keyword evidence="1" id="KW-0812">Transmembrane</keyword>
<keyword evidence="1" id="KW-0472">Membrane</keyword>
<organism evidence="3">
    <name type="scientific">Thrips palmi</name>
    <name type="common">Melon thrips</name>
    <dbReference type="NCBI Taxonomy" id="161013"/>
    <lineage>
        <taxon>Eukaryota</taxon>
        <taxon>Metazoa</taxon>
        <taxon>Ecdysozoa</taxon>
        <taxon>Arthropoda</taxon>
        <taxon>Hexapoda</taxon>
        <taxon>Insecta</taxon>
        <taxon>Pterygota</taxon>
        <taxon>Neoptera</taxon>
        <taxon>Paraneoptera</taxon>
        <taxon>Thysanoptera</taxon>
        <taxon>Terebrantia</taxon>
        <taxon>Thripoidea</taxon>
        <taxon>Thripidae</taxon>
        <taxon>Thrips</taxon>
    </lineage>
</organism>
<accession>A0A6P9A429</accession>
<gene>
    <name evidence="3" type="primary">LOC117651492</name>
</gene>